<dbReference type="AlphaFoldDB" id="A0A8H6SRE2"/>
<name>A0A8H6SRE2_9AGAR</name>
<dbReference type="EMBL" id="JACAZF010000005">
    <property type="protein sequence ID" value="KAF7303517.1"/>
    <property type="molecule type" value="Genomic_DNA"/>
</dbReference>
<evidence type="ECO:0000256" key="1">
    <source>
        <dbReference type="SAM" id="MobiDB-lite"/>
    </source>
</evidence>
<proteinExistence type="predicted"/>
<protein>
    <recommendedName>
        <fullName evidence="4">Kelch repeat-containing protein</fullName>
    </recommendedName>
</protein>
<reference evidence="2" key="1">
    <citation type="submission" date="2020-05" db="EMBL/GenBank/DDBJ databases">
        <title>Mycena genomes resolve the evolution of fungal bioluminescence.</title>
        <authorList>
            <person name="Tsai I.J."/>
        </authorList>
    </citation>
    <scope>NUCLEOTIDE SEQUENCE</scope>
    <source>
        <strain evidence="2">171206Taipei</strain>
    </source>
</reference>
<sequence>MQSSGKRRQQASSSPTSSRSGGPPASQSRAKPRFVQHKLTGELPIFNDWIPSVADDKEEAVYFYGGSRPDTRGQPPDERLVSTEYQDDGLGKPNGAMVGYVPPDLPMANFYGGRSTQEKKLPALTDAASAVLHVAGKSFLMLFGGSNEDIVASDRLICVDMTNLAWYGARNGEKIPPEETPVSEEKLGTSLTVPRTPGFFCPQVSLFPLPTTYDSRQLVTPDNLSLLTTQY</sequence>
<evidence type="ECO:0000313" key="2">
    <source>
        <dbReference type="EMBL" id="KAF7303517.1"/>
    </source>
</evidence>
<feature type="compositionally biased region" description="Low complexity" evidence="1">
    <location>
        <begin position="10"/>
        <end position="26"/>
    </location>
</feature>
<dbReference type="RefSeq" id="XP_037220489.1">
    <property type="nucleotide sequence ID" value="XM_037362568.1"/>
</dbReference>
<gene>
    <name evidence="2" type="ORF">MIND_00580800</name>
</gene>
<keyword evidence="3" id="KW-1185">Reference proteome</keyword>
<evidence type="ECO:0008006" key="4">
    <source>
        <dbReference type="Google" id="ProtNLM"/>
    </source>
</evidence>
<comment type="caution">
    <text evidence="2">The sequence shown here is derived from an EMBL/GenBank/DDBJ whole genome shotgun (WGS) entry which is preliminary data.</text>
</comment>
<evidence type="ECO:0000313" key="3">
    <source>
        <dbReference type="Proteomes" id="UP000636479"/>
    </source>
</evidence>
<dbReference type="GeneID" id="59345084"/>
<accession>A0A8H6SRE2</accession>
<dbReference type="OrthoDB" id="3228507at2759"/>
<organism evidence="2 3">
    <name type="scientific">Mycena indigotica</name>
    <dbReference type="NCBI Taxonomy" id="2126181"/>
    <lineage>
        <taxon>Eukaryota</taxon>
        <taxon>Fungi</taxon>
        <taxon>Dikarya</taxon>
        <taxon>Basidiomycota</taxon>
        <taxon>Agaricomycotina</taxon>
        <taxon>Agaricomycetes</taxon>
        <taxon>Agaricomycetidae</taxon>
        <taxon>Agaricales</taxon>
        <taxon>Marasmiineae</taxon>
        <taxon>Mycenaceae</taxon>
        <taxon>Mycena</taxon>
    </lineage>
</organism>
<dbReference type="Proteomes" id="UP000636479">
    <property type="component" value="Unassembled WGS sequence"/>
</dbReference>
<feature type="region of interest" description="Disordered" evidence="1">
    <location>
        <begin position="1"/>
        <end position="35"/>
    </location>
</feature>